<dbReference type="PANTHER" id="PTHR20883:SF48">
    <property type="entry name" value="ECTOINE DIOXYGENASE"/>
    <property type="match status" value="1"/>
</dbReference>
<dbReference type="RefSeq" id="WP_183941833.1">
    <property type="nucleotide sequence ID" value="NZ_BAABBG010000005.1"/>
</dbReference>
<protein>
    <submittedName>
        <fullName evidence="2">Ectoine hydroxylase-related dioxygenase (Phytanoyl-CoA dioxygenase family)</fullName>
    </submittedName>
</protein>
<dbReference type="Gene3D" id="2.60.120.620">
    <property type="entry name" value="q2cbj1_9rhob like domain"/>
    <property type="match status" value="1"/>
</dbReference>
<keyword evidence="3" id="KW-1185">Reference proteome</keyword>
<proteinExistence type="predicted"/>
<organism evidence="2 3">
    <name type="scientific">Sphingorhabdus rigui</name>
    <dbReference type="NCBI Taxonomy" id="1282858"/>
    <lineage>
        <taxon>Bacteria</taxon>
        <taxon>Pseudomonadati</taxon>
        <taxon>Pseudomonadota</taxon>
        <taxon>Alphaproteobacteria</taxon>
        <taxon>Sphingomonadales</taxon>
        <taxon>Sphingomonadaceae</taxon>
        <taxon>Sphingorhabdus</taxon>
    </lineage>
</organism>
<sequence>MSLTQDQRDFYSTHGYIHVEGMFSIEECAMLRGEIHALAQRLGNPDATWASVRSAGTKITHCHDVQFEIAAITRLLTDPRFTGVAQAIMGPNVQLHHTKMFIKPPENGSPFPMHQDYYYFPHAGTSMTAAIIHFDDAPIEKGCLRVVPGSHHLGPLEPVGEDRHLPGYAIEDATPIQAKAGDVIFFNYMLIHGSGLNVSDESRTTLLVQMRDPEDKPIVDRHLSRGQGMMLAGVNPMQPTE</sequence>
<dbReference type="AlphaFoldDB" id="A0A840B4T5"/>
<dbReference type="SUPFAM" id="SSF51197">
    <property type="entry name" value="Clavaminate synthase-like"/>
    <property type="match status" value="1"/>
</dbReference>
<accession>A0A840B4T5</accession>
<dbReference type="Pfam" id="PF05721">
    <property type="entry name" value="PhyH"/>
    <property type="match status" value="1"/>
</dbReference>
<dbReference type="InterPro" id="IPR008775">
    <property type="entry name" value="Phytyl_CoA_dOase-like"/>
</dbReference>
<dbReference type="Proteomes" id="UP000581447">
    <property type="component" value="Unassembled WGS sequence"/>
</dbReference>
<keyword evidence="2" id="KW-0223">Dioxygenase</keyword>
<gene>
    <name evidence="2" type="ORF">GGR91_001782</name>
</gene>
<name>A0A840B4T5_9SPHN</name>
<dbReference type="GO" id="GO:0005506">
    <property type="term" value="F:iron ion binding"/>
    <property type="evidence" value="ECO:0007669"/>
    <property type="project" value="UniProtKB-ARBA"/>
</dbReference>
<keyword evidence="2" id="KW-0560">Oxidoreductase</keyword>
<reference evidence="2 3" key="1">
    <citation type="submission" date="2020-08" db="EMBL/GenBank/DDBJ databases">
        <title>Genomic Encyclopedia of Type Strains, Phase IV (KMG-IV): sequencing the most valuable type-strain genomes for metagenomic binning, comparative biology and taxonomic classification.</title>
        <authorList>
            <person name="Goeker M."/>
        </authorList>
    </citation>
    <scope>NUCLEOTIDE SEQUENCE [LARGE SCALE GENOMIC DNA]</scope>
    <source>
        <strain evidence="2 3">DSM 29050</strain>
    </source>
</reference>
<evidence type="ECO:0000256" key="1">
    <source>
        <dbReference type="ARBA" id="ARBA00001954"/>
    </source>
</evidence>
<evidence type="ECO:0000313" key="2">
    <source>
        <dbReference type="EMBL" id="MBB3943524.1"/>
    </source>
</evidence>
<comment type="caution">
    <text evidence="2">The sequence shown here is derived from an EMBL/GenBank/DDBJ whole genome shotgun (WGS) entry which is preliminary data.</text>
</comment>
<dbReference type="PANTHER" id="PTHR20883">
    <property type="entry name" value="PHYTANOYL-COA DIOXYGENASE DOMAIN CONTAINING 1"/>
    <property type="match status" value="1"/>
</dbReference>
<evidence type="ECO:0000313" key="3">
    <source>
        <dbReference type="Proteomes" id="UP000581447"/>
    </source>
</evidence>
<dbReference type="EMBL" id="JACIEA010000002">
    <property type="protein sequence ID" value="MBB3943524.1"/>
    <property type="molecule type" value="Genomic_DNA"/>
</dbReference>
<dbReference type="GO" id="GO:0016706">
    <property type="term" value="F:2-oxoglutarate-dependent dioxygenase activity"/>
    <property type="evidence" value="ECO:0007669"/>
    <property type="project" value="UniProtKB-ARBA"/>
</dbReference>
<comment type="cofactor">
    <cofactor evidence="1">
        <name>Fe(2+)</name>
        <dbReference type="ChEBI" id="CHEBI:29033"/>
    </cofactor>
</comment>